<keyword evidence="5" id="KW-1185">Reference proteome</keyword>
<dbReference type="EMBL" id="JAJNBZ010000002">
    <property type="protein sequence ID" value="MCE5168690.1"/>
    <property type="molecule type" value="Genomic_DNA"/>
</dbReference>
<feature type="domain" description="DUF6996" evidence="1">
    <location>
        <begin position="11"/>
        <end position="81"/>
    </location>
</feature>
<dbReference type="Pfam" id="PF23871">
    <property type="entry name" value="DUF7226"/>
    <property type="match status" value="1"/>
</dbReference>
<evidence type="ECO:0000313" key="4">
    <source>
        <dbReference type="EMBL" id="MCE5168690.1"/>
    </source>
</evidence>
<dbReference type="InterPro" id="IPR054266">
    <property type="entry name" value="DUF6997"/>
</dbReference>
<feature type="domain" description="DUF7226" evidence="3">
    <location>
        <begin position="298"/>
        <end position="434"/>
    </location>
</feature>
<dbReference type="RefSeq" id="WP_233695883.1">
    <property type="nucleotide sequence ID" value="NZ_JAJNBZ010000002.1"/>
</dbReference>
<protein>
    <recommendedName>
        <fullName evidence="6">Transcriptional regulator</fullName>
    </recommendedName>
</protein>
<comment type="caution">
    <text evidence="4">The sequence shown here is derived from an EMBL/GenBank/DDBJ whole genome shotgun (WGS) entry which is preliminary data.</text>
</comment>
<dbReference type="Pfam" id="PF22518">
    <property type="entry name" value="DUF6997"/>
    <property type="match status" value="1"/>
</dbReference>
<proteinExistence type="predicted"/>
<evidence type="ECO:0000259" key="1">
    <source>
        <dbReference type="Pfam" id="PF22515"/>
    </source>
</evidence>
<dbReference type="InterPro" id="IPR054265">
    <property type="entry name" value="DUF6996"/>
</dbReference>
<organism evidence="4 5">
    <name type="scientific">Paenibacillus profundus</name>
    <dbReference type="NCBI Taxonomy" id="1173085"/>
    <lineage>
        <taxon>Bacteria</taxon>
        <taxon>Bacillati</taxon>
        <taxon>Bacillota</taxon>
        <taxon>Bacilli</taxon>
        <taxon>Bacillales</taxon>
        <taxon>Paenibacillaceae</taxon>
        <taxon>Paenibacillus</taxon>
    </lineage>
</organism>
<name>A0ABS8YEC2_9BACL</name>
<gene>
    <name evidence="4" type="ORF">LQV63_05110</name>
</gene>
<evidence type="ECO:0000259" key="2">
    <source>
        <dbReference type="Pfam" id="PF22518"/>
    </source>
</evidence>
<evidence type="ECO:0008006" key="6">
    <source>
        <dbReference type="Google" id="ProtNLM"/>
    </source>
</evidence>
<evidence type="ECO:0000259" key="3">
    <source>
        <dbReference type="Pfam" id="PF23871"/>
    </source>
</evidence>
<evidence type="ECO:0000313" key="5">
    <source>
        <dbReference type="Proteomes" id="UP001199916"/>
    </source>
</evidence>
<sequence length="436" mass="50589">MTTSRLRQKDLIWNELFEQYRILEHIEAQGFFTITSEQINGLRPGVQARLQCKFDSSGELSPCFADHQLGILPVSNGVYIIAPFPIFHPLDPIENIAVEKAYLRFPAFQTIQADGTSSTSEANALHTAHMTDMLHRFRGIESSEPLELTFSGRMRSPEFSFYVGSYLEPLQVERSQQMEIDAGFETMREILILEAKNKIPQDFCVRQLYYPYRALNQRPQLTKPVIPIYFLYSDGIYYLFEYQFTEPLRYDSISLVRSCAYRIEGGMTKERILAIAAETPVEVEPDAAPFPQANSFERFMNVMELLTEEDLLKADIHRIYRFAPRQTDYYVNVGVYYGLIETYRSTDGMAVRLTAEGRDLMQLPMQGRHEAIVRKLFSKPAIRDILLQCMYRDGQISDEEAVQLMRQHGIELQPSTERRRAQSIIAWYSWMKHLMV</sequence>
<reference evidence="4 5" key="1">
    <citation type="submission" date="2021-11" db="EMBL/GenBank/DDBJ databases">
        <title>Draft genome sequence of Paenibacillus profundus YoMME, a new Gram-positive bacteria with exoelectrogenic properties.</title>
        <authorList>
            <person name="Hubenova Y."/>
            <person name="Hubenova E."/>
            <person name="Manasiev Y."/>
            <person name="Peykov S."/>
            <person name="Mitov M."/>
        </authorList>
    </citation>
    <scope>NUCLEOTIDE SEQUENCE [LARGE SCALE GENOMIC DNA]</scope>
    <source>
        <strain evidence="4 5">YoMME</strain>
    </source>
</reference>
<dbReference type="InterPro" id="IPR055650">
    <property type="entry name" value="DUF7226"/>
</dbReference>
<dbReference type="Proteomes" id="UP001199916">
    <property type="component" value="Unassembled WGS sequence"/>
</dbReference>
<feature type="domain" description="DUF6997" evidence="2">
    <location>
        <begin position="84"/>
        <end position="261"/>
    </location>
</feature>
<dbReference type="Pfam" id="PF22515">
    <property type="entry name" value="DUF6996"/>
    <property type="match status" value="1"/>
</dbReference>
<accession>A0ABS8YEC2</accession>